<evidence type="ECO:0000313" key="1">
    <source>
        <dbReference type="EMBL" id="JAH32846.1"/>
    </source>
</evidence>
<dbReference type="AlphaFoldDB" id="A0A0E9RUL5"/>
<name>A0A0E9RUL5_ANGAN</name>
<organism evidence="1">
    <name type="scientific">Anguilla anguilla</name>
    <name type="common">European freshwater eel</name>
    <name type="synonym">Muraena anguilla</name>
    <dbReference type="NCBI Taxonomy" id="7936"/>
    <lineage>
        <taxon>Eukaryota</taxon>
        <taxon>Metazoa</taxon>
        <taxon>Chordata</taxon>
        <taxon>Craniata</taxon>
        <taxon>Vertebrata</taxon>
        <taxon>Euteleostomi</taxon>
        <taxon>Actinopterygii</taxon>
        <taxon>Neopterygii</taxon>
        <taxon>Teleostei</taxon>
        <taxon>Anguilliformes</taxon>
        <taxon>Anguillidae</taxon>
        <taxon>Anguilla</taxon>
    </lineage>
</organism>
<reference evidence="1" key="1">
    <citation type="submission" date="2014-11" db="EMBL/GenBank/DDBJ databases">
        <authorList>
            <person name="Amaro Gonzalez C."/>
        </authorList>
    </citation>
    <scope>NUCLEOTIDE SEQUENCE</scope>
</reference>
<protein>
    <submittedName>
        <fullName evidence="1">Uncharacterized protein</fullName>
    </submittedName>
</protein>
<dbReference type="EMBL" id="GBXM01075731">
    <property type="protein sequence ID" value="JAH32846.1"/>
    <property type="molecule type" value="Transcribed_RNA"/>
</dbReference>
<proteinExistence type="predicted"/>
<accession>A0A0E9RUL5</accession>
<reference evidence="1" key="2">
    <citation type="journal article" date="2015" name="Fish Shellfish Immunol.">
        <title>Early steps in the European eel (Anguilla anguilla)-Vibrio vulnificus interaction in the gills: Role of the RtxA13 toxin.</title>
        <authorList>
            <person name="Callol A."/>
            <person name="Pajuelo D."/>
            <person name="Ebbesson L."/>
            <person name="Teles M."/>
            <person name="MacKenzie S."/>
            <person name="Amaro C."/>
        </authorList>
    </citation>
    <scope>NUCLEOTIDE SEQUENCE</scope>
</reference>
<sequence>MPDEITFHFHFVFHHGLF</sequence>